<keyword evidence="1" id="KW-0805">Transcription regulation</keyword>
<accession>A0A561UVA8</accession>
<dbReference type="InterPro" id="IPR008920">
    <property type="entry name" value="TF_FadR/GntR_C"/>
</dbReference>
<organism evidence="4 5">
    <name type="scientific">Streptomyces brevispora</name>
    <dbReference type="NCBI Taxonomy" id="887462"/>
    <lineage>
        <taxon>Bacteria</taxon>
        <taxon>Bacillati</taxon>
        <taxon>Actinomycetota</taxon>
        <taxon>Actinomycetes</taxon>
        <taxon>Kitasatosporales</taxon>
        <taxon>Streptomycetaceae</taxon>
        <taxon>Streptomyces</taxon>
    </lineage>
</organism>
<evidence type="ECO:0000313" key="5">
    <source>
        <dbReference type="Proteomes" id="UP000318186"/>
    </source>
</evidence>
<proteinExistence type="predicted"/>
<evidence type="ECO:0000256" key="2">
    <source>
        <dbReference type="ARBA" id="ARBA00023125"/>
    </source>
</evidence>
<dbReference type="SUPFAM" id="SSF48008">
    <property type="entry name" value="GntR ligand-binding domain-like"/>
    <property type="match status" value="1"/>
</dbReference>
<reference evidence="4 5" key="1">
    <citation type="submission" date="2019-06" db="EMBL/GenBank/DDBJ databases">
        <title>Sequencing the genomes of 1000 actinobacteria strains.</title>
        <authorList>
            <person name="Klenk H.-P."/>
        </authorList>
    </citation>
    <scope>NUCLEOTIDE SEQUENCE [LARGE SCALE GENOMIC DNA]</scope>
    <source>
        <strain evidence="4 5">DSM 42059</strain>
    </source>
</reference>
<keyword evidence="2" id="KW-0238">DNA-binding</keyword>
<dbReference type="Gene3D" id="1.20.120.530">
    <property type="entry name" value="GntR ligand-binding domain-like"/>
    <property type="match status" value="1"/>
</dbReference>
<evidence type="ECO:0000256" key="1">
    <source>
        <dbReference type="ARBA" id="ARBA00023015"/>
    </source>
</evidence>
<sequence length="75" mass="8090">MWCAKPLLTFGEFAPALRQALIDLVELTGLRRDDPHHGEAAHRALVTAVVAGDVESAGRAAQSELEQTLTRLRAA</sequence>
<protein>
    <recommendedName>
        <fullName evidence="6">FCD domain-containing protein</fullName>
    </recommendedName>
</protein>
<dbReference type="EMBL" id="VIWW01000001">
    <property type="protein sequence ID" value="TWG03294.1"/>
    <property type="molecule type" value="Genomic_DNA"/>
</dbReference>
<dbReference type="Proteomes" id="UP000318186">
    <property type="component" value="Unassembled WGS sequence"/>
</dbReference>
<evidence type="ECO:0008006" key="6">
    <source>
        <dbReference type="Google" id="ProtNLM"/>
    </source>
</evidence>
<keyword evidence="3" id="KW-0804">Transcription</keyword>
<gene>
    <name evidence="4" type="ORF">FHX80_111715</name>
</gene>
<comment type="caution">
    <text evidence="4">The sequence shown here is derived from an EMBL/GenBank/DDBJ whole genome shotgun (WGS) entry which is preliminary data.</text>
</comment>
<evidence type="ECO:0000256" key="3">
    <source>
        <dbReference type="ARBA" id="ARBA00023163"/>
    </source>
</evidence>
<name>A0A561UVA8_9ACTN</name>
<dbReference type="GO" id="GO:0003677">
    <property type="term" value="F:DNA binding"/>
    <property type="evidence" value="ECO:0007669"/>
    <property type="project" value="UniProtKB-KW"/>
</dbReference>
<dbReference type="AlphaFoldDB" id="A0A561UVA8"/>
<evidence type="ECO:0000313" key="4">
    <source>
        <dbReference type="EMBL" id="TWG03294.1"/>
    </source>
</evidence>